<name>A0A3M0FVW8_9FLAO</name>
<dbReference type="RefSeq" id="WP_121918694.1">
    <property type="nucleotide sequence ID" value="NZ_REFV01000023.1"/>
</dbReference>
<comment type="caution">
    <text evidence="2">The sequence shown here is derived from an EMBL/GenBank/DDBJ whole genome shotgun (WGS) entry which is preliminary data.</text>
</comment>
<sequence length="214" mass="23038">MIKNILFFGFLVVFAFAKAQSPDARFLTKIQNATTAEINAITGAEEGMLVYDNEVEQLRQYDGTAWNVIEGKKNTVILNRQGGTLATPNNAFTDFPLSPANVQANVGTAFTVLANGHITINEAGQYLFSGATSTSNLPLGSHKYIIGLWINGTQVAYLSRGFVDIPTNPTDFWGTSGTVIYTANAGDDIAFRYVLNNNGNAVNAVFTNAAITKL</sequence>
<evidence type="ECO:0000313" key="2">
    <source>
        <dbReference type="EMBL" id="RMB56097.1"/>
    </source>
</evidence>
<accession>A0A3M0FVW8</accession>
<dbReference type="OrthoDB" id="1145223at2"/>
<protein>
    <submittedName>
        <fullName evidence="2">Uncharacterized protein</fullName>
    </submittedName>
</protein>
<proteinExistence type="predicted"/>
<evidence type="ECO:0000256" key="1">
    <source>
        <dbReference type="SAM" id="SignalP"/>
    </source>
</evidence>
<keyword evidence="1" id="KW-0732">Signal</keyword>
<gene>
    <name evidence="2" type="ORF">EAX61_15850</name>
</gene>
<feature type="chain" id="PRO_5018268454" evidence="1">
    <location>
        <begin position="20"/>
        <end position="214"/>
    </location>
</feature>
<keyword evidence="3" id="KW-1185">Reference proteome</keyword>
<feature type="signal peptide" evidence="1">
    <location>
        <begin position="1"/>
        <end position="19"/>
    </location>
</feature>
<organism evidence="2 3">
    <name type="scientific">Dokdonia sinensis</name>
    <dbReference type="NCBI Taxonomy" id="2479847"/>
    <lineage>
        <taxon>Bacteria</taxon>
        <taxon>Pseudomonadati</taxon>
        <taxon>Bacteroidota</taxon>
        <taxon>Flavobacteriia</taxon>
        <taxon>Flavobacteriales</taxon>
        <taxon>Flavobacteriaceae</taxon>
        <taxon>Dokdonia</taxon>
    </lineage>
</organism>
<dbReference type="AlphaFoldDB" id="A0A3M0FVW8"/>
<reference evidence="2 3" key="1">
    <citation type="submission" date="2018-10" db="EMBL/GenBank/DDBJ databases">
        <title>Dokdonia luteus sp. nov., isolated from sea water.</title>
        <authorList>
            <person name="Zhou L.Y."/>
            <person name="Du Z.J."/>
        </authorList>
    </citation>
    <scope>NUCLEOTIDE SEQUENCE [LARGE SCALE GENOMIC DNA]</scope>
    <source>
        <strain evidence="2 3">SH27</strain>
    </source>
</reference>
<evidence type="ECO:0000313" key="3">
    <source>
        <dbReference type="Proteomes" id="UP000281985"/>
    </source>
</evidence>
<dbReference type="Proteomes" id="UP000281985">
    <property type="component" value="Unassembled WGS sequence"/>
</dbReference>
<dbReference type="EMBL" id="REFV01000023">
    <property type="protein sequence ID" value="RMB56097.1"/>
    <property type="molecule type" value="Genomic_DNA"/>
</dbReference>